<dbReference type="Proteomes" id="UP000263833">
    <property type="component" value="Unassembled WGS sequence"/>
</dbReference>
<dbReference type="Pfam" id="PF13852">
    <property type="entry name" value="DUF4197"/>
    <property type="match status" value="1"/>
</dbReference>
<dbReference type="InterPro" id="IPR006311">
    <property type="entry name" value="TAT_signal"/>
</dbReference>
<evidence type="ECO:0000313" key="1">
    <source>
        <dbReference type="EMBL" id="RDV07489.1"/>
    </source>
</evidence>
<protein>
    <submittedName>
        <fullName evidence="1">DUF4197 domain-containing protein</fullName>
    </submittedName>
</protein>
<dbReference type="RefSeq" id="WP_115549035.1">
    <property type="nucleotide sequence ID" value="NZ_QRGP01000001.1"/>
</dbReference>
<name>A0A371BIS4_9SPHN</name>
<dbReference type="OrthoDB" id="9789685at2"/>
<dbReference type="PROSITE" id="PS51318">
    <property type="entry name" value="TAT"/>
    <property type="match status" value="1"/>
</dbReference>
<keyword evidence="2" id="KW-1185">Reference proteome</keyword>
<dbReference type="AlphaFoldDB" id="A0A371BIS4"/>
<evidence type="ECO:0000313" key="2">
    <source>
        <dbReference type="Proteomes" id="UP000263833"/>
    </source>
</evidence>
<dbReference type="InterPro" id="IPR025245">
    <property type="entry name" value="DUF4197"/>
</dbReference>
<dbReference type="PROSITE" id="PS51257">
    <property type="entry name" value="PROKAR_LIPOPROTEIN"/>
    <property type="match status" value="1"/>
</dbReference>
<gene>
    <name evidence="1" type="ORF">DXH95_09145</name>
</gene>
<dbReference type="EMBL" id="QRGP01000001">
    <property type="protein sequence ID" value="RDV07489.1"/>
    <property type="molecule type" value="Genomic_DNA"/>
</dbReference>
<proteinExistence type="predicted"/>
<sequence length="226" mass="24134">MSILFERRQLLLAGAAGATLALVGCASGPRYSLAEVIRRLLVAASQNAFALLLQPGGFYDHSVARIALPDRLGGGRGTGILSVVLQSQSFRDRLQRQLNRAAEKGAERAAPLIADTIRMVSIEAADEIVRGGPQAATRFLRGKMGIALFDAMLPGISDGLRLFDDQVINRAVQSVTGFDMAALGQDITRKADDAIWAAIGLEEEGIRANPQKTNDPLLIGVFGLLR</sequence>
<reference evidence="2" key="1">
    <citation type="submission" date="2018-08" db="EMBL/GenBank/DDBJ databases">
        <authorList>
            <person name="Kim S.-J."/>
            <person name="Jung G.-Y."/>
        </authorList>
    </citation>
    <scope>NUCLEOTIDE SEQUENCE [LARGE SCALE GENOMIC DNA]</scope>
    <source>
        <strain evidence="2">GY_G</strain>
    </source>
</reference>
<comment type="caution">
    <text evidence="1">The sequence shown here is derived from an EMBL/GenBank/DDBJ whole genome shotgun (WGS) entry which is preliminary data.</text>
</comment>
<organism evidence="1 2">
    <name type="scientific">Sphingorhabdus pulchriflava</name>
    <dbReference type="NCBI Taxonomy" id="2292257"/>
    <lineage>
        <taxon>Bacteria</taxon>
        <taxon>Pseudomonadati</taxon>
        <taxon>Pseudomonadota</taxon>
        <taxon>Alphaproteobacteria</taxon>
        <taxon>Sphingomonadales</taxon>
        <taxon>Sphingomonadaceae</taxon>
        <taxon>Sphingorhabdus</taxon>
    </lineage>
</organism>
<accession>A0A371BIS4</accession>